<comment type="caution">
    <text evidence="3">The sequence shown here is derived from an EMBL/GenBank/DDBJ whole genome shotgun (WGS) entry which is preliminary data.</text>
</comment>
<dbReference type="GO" id="GO:0008239">
    <property type="term" value="F:dipeptidyl-peptidase activity"/>
    <property type="evidence" value="ECO:0007669"/>
    <property type="project" value="TreeGrafter"/>
</dbReference>
<keyword evidence="4" id="KW-1185">Reference proteome</keyword>
<dbReference type="Gene3D" id="3.30.540.30">
    <property type="match status" value="1"/>
</dbReference>
<dbReference type="GO" id="GO:0046872">
    <property type="term" value="F:metal ion binding"/>
    <property type="evidence" value="ECO:0007669"/>
    <property type="project" value="UniProtKB-KW"/>
</dbReference>
<proteinExistence type="predicted"/>
<accession>A0A9P0Z9X3</accession>
<evidence type="ECO:0000313" key="4">
    <source>
        <dbReference type="Proteomes" id="UP001152484"/>
    </source>
</evidence>
<dbReference type="Proteomes" id="UP001152484">
    <property type="component" value="Unassembled WGS sequence"/>
</dbReference>
<organism evidence="3 4">
    <name type="scientific">Cuscuta europaea</name>
    <name type="common">European dodder</name>
    <dbReference type="NCBI Taxonomy" id="41803"/>
    <lineage>
        <taxon>Eukaryota</taxon>
        <taxon>Viridiplantae</taxon>
        <taxon>Streptophyta</taxon>
        <taxon>Embryophyta</taxon>
        <taxon>Tracheophyta</taxon>
        <taxon>Spermatophyta</taxon>
        <taxon>Magnoliopsida</taxon>
        <taxon>eudicotyledons</taxon>
        <taxon>Gunneridae</taxon>
        <taxon>Pentapetalae</taxon>
        <taxon>asterids</taxon>
        <taxon>lamiids</taxon>
        <taxon>Solanales</taxon>
        <taxon>Convolvulaceae</taxon>
        <taxon>Cuscuteae</taxon>
        <taxon>Cuscuta</taxon>
        <taxon>Cuscuta subgen. Cuscuta</taxon>
    </lineage>
</organism>
<dbReference type="OrthoDB" id="1750639at2759"/>
<reference evidence="3" key="1">
    <citation type="submission" date="2022-07" db="EMBL/GenBank/DDBJ databases">
        <authorList>
            <person name="Macas J."/>
            <person name="Novak P."/>
            <person name="Neumann P."/>
        </authorList>
    </citation>
    <scope>NUCLEOTIDE SEQUENCE</scope>
</reference>
<evidence type="ECO:0000313" key="3">
    <source>
        <dbReference type="EMBL" id="CAH9095174.1"/>
    </source>
</evidence>
<dbReference type="PANTHER" id="PTHR23422">
    <property type="entry name" value="DIPEPTIDYL PEPTIDASE III-RELATED"/>
    <property type="match status" value="1"/>
</dbReference>
<dbReference type="EMBL" id="CAMAPE010000033">
    <property type="protein sequence ID" value="CAH9095174.1"/>
    <property type="molecule type" value="Genomic_DNA"/>
</dbReference>
<dbReference type="PANTHER" id="PTHR23422:SF9">
    <property type="entry name" value="ZN-DEPENDENT HYDROLASE"/>
    <property type="match status" value="1"/>
</dbReference>
<sequence>MDKMEFSLWRDSLPEDKKKEATGFFNVIKRRSESEIMDIPKSRNTSTSFHDLYIVPYWQEYNSLLVEAAKLLHEAGNITSSFSLKRLLHSKADAFLSNDYYDSDIAWMELFSTIFDQVSELLTVVAYYSFAKRSGAWPFLTSFGECWNFPYKSIAWLRCS</sequence>
<keyword evidence="1" id="KW-0479">Metal-binding</keyword>
<protein>
    <submittedName>
        <fullName evidence="3">Uncharacterized protein</fullName>
    </submittedName>
</protein>
<keyword evidence="2" id="KW-0378">Hydrolase</keyword>
<evidence type="ECO:0000256" key="1">
    <source>
        <dbReference type="ARBA" id="ARBA00022723"/>
    </source>
</evidence>
<dbReference type="GO" id="GO:0005737">
    <property type="term" value="C:cytoplasm"/>
    <property type="evidence" value="ECO:0007669"/>
    <property type="project" value="TreeGrafter"/>
</dbReference>
<dbReference type="AlphaFoldDB" id="A0A9P0Z9X3"/>
<gene>
    <name evidence="3" type="ORF">CEURO_LOCUS13029</name>
</gene>
<evidence type="ECO:0000256" key="2">
    <source>
        <dbReference type="ARBA" id="ARBA00022801"/>
    </source>
</evidence>
<name>A0A9P0Z9X3_CUSEU</name>
<dbReference type="InterPro" id="IPR039461">
    <property type="entry name" value="Peptidase_M49"/>
</dbReference>